<dbReference type="CDD" id="cd00303">
    <property type="entry name" value="retropepsin_like"/>
    <property type="match status" value="1"/>
</dbReference>
<feature type="compositionally biased region" description="Polar residues" evidence="1">
    <location>
        <begin position="39"/>
        <end position="69"/>
    </location>
</feature>
<evidence type="ECO:0000256" key="1">
    <source>
        <dbReference type="SAM" id="MobiDB-lite"/>
    </source>
</evidence>
<feature type="region of interest" description="Disordered" evidence="1">
    <location>
        <begin position="18"/>
        <end position="77"/>
    </location>
</feature>
<evidence type="ECO:0000313" key="3">
    <source>
        <dbReference type="Proteomes" id="UP000011115"/>
    </source>
</evidence>
<accession>M1DU27</accession>
<protein>
    <submittedName>
        <fullName evidence="2">Gag-pol polyprotein</fullName>
    </submittedName>
</protein>
<dbReference type="HOGENOM" id="CLU_1002581_0_0_1"/>
<dbReference type="PANTHER" id="PTHR15503:SF45">
    <property type="entry name" value="RNA-DIRECTED DNA POLYMERASE HOMOLOG"/>
    <property type="match status" value="1"/>
</dbReference>
<name>M1DU27_SOLTU</name>
<dbReference type="OMA" id="CTISINQ"/>
<reference evidence="2" key="2">
    <citation type="submission" date="2015-06" db="UniProtKB">
        <authorList>
            <consortium name="EnsemblPlants"/>
        </authorList>
    </citation>
    <scope>IDENTIFICATION</scope>
    <source>
        <strain evidence="2">DM1-3 516 R44</strain>
    </source>
</reference>
<dbReference type="EnsemblPlants" id="PGSC0003DMT400094404">
    <property type="protein sequence ID" value="PGSC0003DMT400094404"/>
    <property type="gene ID" value="PGSC0003DMG400043975"/>
</dbReference>
<dbReference type="InterPro" id="IPR032567">
    <property type="entry name" value="RTL1-rel"/>
</dbReference>
<feature type="compositionally biased region" description="Basic and acidic residues" evidence="1">
    <location>
        <begin position="18"/>
        <end position="34"/>
    </location>
</feature>
<sequence>MFEEAFLRRLFPLKLREAKKVEEDKLRDREEFRNKKTKTSGNETGQQKINDNRSYSQPKQKGHAPSSSAPAPRIMGDFNHQNFRARPTQSQGSVAQGGRAVEIGEIKPNLLQLATSLTGGGASRLYAITSRQEQENSPVVVTGMIKLFTFDVYALLNLGVSLYFVTPYIAMNFDIIPEQLLEPFGVSTLVGESILAERVYRDCTISINQKNTMAELVELDMVDFDVILDMDWLHAYYASVVCRTRVVKFQFPNEPVIEWRSGSAMPKGHFISYLKERK</sequence>
<reference evidence="3" key="1">
    <citation type="journal article" date="2011" name="Nature">
        <title>Genome sequence and analysis of the tuber crop potato.</title>
        <authorList>
            <consortium name="The Potato Genome Sequencing Consortium"/>
        </authorList>
    </citation>
    <scope>NUCLEOTIDE SEQUENCE [LARGE SCALE GENOMIC DNA]</scope>
    <source>
        <strain evidence="3">cv. DM1-3 516 R44</strain>
    </source>
</reference>
<dbReference type="Proteomes" id="UP000011115">
    <property type="component" value="Unassembled WGS sequence"/>
</dbReference>
<organism evidence="2 3">
    <name type="scientific">Solanum tuberosum</name>
    <name type="common">Potato</name>
    <dbReference type="NCBI Taxonomy" id="4113"/>
    <lineage>
        <taxon>Eukaryota</taxon>
        <taxon>Viridiplantae</taxon>
        <taxon>Streptophyta</taxon>
        <taxon>Embryophyta</taxon>
        <taxon>Tracheophyta</taxon>
        <taxon>Spermatophyta</taxon>
        <taxon>Magnoliopsida</taxon>
        <taxon>eudicotyledons</taxon>
        <taxon>Gunneridae</taxon>
        <taxon>Pentapetalae</taxon>
        <taxon>asterids</taxon>
        <taxon>lamiids</taxon>
        <taxon>Solanales</taxon>
        <taxon>Solanaceae</taxon>
        <taxon>Solanoideae</taxon>
        <taxon>Solaneae</taxon>
        <taxon>Solanum</taxon>
    </lineage>
</organism>
<dbReference type="Gene3D" id="2.40.70.10">
    <property type="entry name" value="Acid Proteases"/>
    <property type="match status" value="1"/>
</dbReference>
<evidence type="ECO:0000313" key="2">
    <source>
        <dbReference type="EnsemblPlants" id="PGSC0003DMT400094404"/>
    </source>
</evidence>
<dbReference type="InterPro" id="IPR021109">
    <property type="entry name" value="Peptidase_aspartic_dom_sf"/>
</dbReference>
<dbReference type="PaxDb" id="4113-PGSC0003DMT400094404"/>
<dbReference type="PANTHER" id="PTHR15503">
    <property type="entry name" value="LDOC1 RELATED"/>
    <property type="match status" value="1"/>
</dbReference>
<dbReference type="InParanoid" id="M1DU27"/>
<dbReference type="AlphaFoldDB" id="M1DU27"/>
<dbReference type="Pfam" id="PF08284">
    <property type="entry name" value="RVP_2"/>
    <property type="match status" value="1"/>
</dbReference>
<dbReference type="Gramene" id="PGSC0003DMT400094404">
    <property type="protein sequence ID" value="PGSC0003DMT400094404"/>
    <property type="gene ID" value="PGSC0003DMG400043975"/>
</dbReference>
<proteinExistence type="predicted"/>
<keyword evidence="3" id="KW-1185">Reference proteome</keyword>